<keyword evidence="7" id="KW-0965">Cell junction</keyword>
<dbReference type="GO" id="GO:0005886">
    <property type="term" value="C:plasma membrane"/>
    <property type="evidence" value="ECO:0007669"/>
    <property type="project" value="UniProtKB-SubCell"/>
</dbReference>
<dbReference type="Proteomes" id="UP000694557">
    <property type="component" value="Unassembled WGS sequence"/>
</dbReference>
<feature type="transmembrane region" description="Helical" evidence="10">
    <location>
        <begin position="209"/>
        <end position="235"/>
    </location>
</feature>
<evidence type="ECO:0000256" key="5">
    <source>
        <dbReference type="ARBA" id="ARBA00022475"/>
    </source>
</evidence>
<evidence type="ECO:0000256" key="6">
    <source>
        <dbReference type="ARBA" id="ARBA00022692"/>
    </source>
</evidence>
<evidence type="ECO:0000256" key="2">
    <source>
        <dbReference type="ARBA" id="ARBA00004651"/>
    </source>
</evidence>
<keyword evidence="8 10" id="KW-1133">Transmembrane helix</keyword>
<evidence type="ECO:0000313" key="11">
    <source>
        <dbReference type="Ensembl" id="ENSOKIP00005054349.1"/>
    </source>
</evidence>
<accession>A0A8C7H8N7</accession>
<keyword evidence="9 10" id="KW-0472">Membrane</keyword>
<evidence type="ECO:0000256" key="3">
    <source>
        <dbReference type="ARBA" id="ARBA00008295"/>
    </source>
</evidence>
<dbReference type="Pfam" id="PF00822">
    <property type="entry name" value="PMP22_Claudin"/>
    <property type="match status" value="1"/>
</dbReference>
<feature type="transmembrane region" description="Helical" evidence="10">
    <location>
        <begin position="135"/>
        <end position="156"/>
    </location>
</feature>
<reference evidence="11" key="1">
    <citation type="submission" date="2025-08" db="UniProtKB">
        <authorList>
            <consortium name="Ensembl"/>
        </authorList>
    </citation>
    <scope>IDENTIFICATION</scope>
</reference>
<dbReference type="GO" id="GO:0005198">
    <property type="term" value="F:structural molecule activity"/>
    <property type="evidence" value="ECO:0007669"/>
    <property type="project" value="InterPro"/>
</dbReference>
<evidence type="ECO:0000256" key="10">
    <source>
        <dbReference type="SAM" id="Phobius"/>
    </source>
</evidence>
<feature type="transmembrane region" description="Helical" evidence="10">
    <location>
        <begin position="241"/>
        <end position="266"/>
    </location>
</feature>
<protein>
    <recommendedName>
        <fullName evidence="13">Claudin</fullName>
    </recommendedName>
</protein>
<name>A0A8C7H8N7_ONCKI</name>
<sequence length="373" mass="40882">MSLLSHILVPPGRAGVEKCTQGPSMLMGMEIVGIVLGVMGLITTIVVCALPTWMETTFTVANFVTTEEVWDGLWMSCVKRSTSHIQCEVYDSMPSSAWSSNLQATRAMTIMAIILGFLGVMVSMVGHKTTNYIKLIILTGIFFILAGFLILIPVSWKARTILIDSSNELTGEKRELGGALYFGWGAAAFLLIGGAILSRTLYTSGTEVAAITTGVIGWIISMVTWACALGMLDLLQYRMKLILSFFSFMLGLILFLGLIFFLYRCTNCNKRNPSEAEVINFIGLLFIMAGLTQLIFTSFVAFDLTQNLNPDNFLQSNGLMFSAEPIRWAASMLLIGGTILCCCCCFKQEKPELIIDSIGLNRILHVGESESSK</sequence>
<evidence type="ECO:0000313" key="12">
    <source>
        <dbReference type="Proteomes" id="UP000694557"/>
    </source>
</evidence>
<comment type="similarity">
    <text evidence="3">Belongs to the claudin family.</text>
</comment>
<dbReference type="Gene3D" id="1.20.140.150">
    <property type="match status" value="2"/>
</dbReference>
<keyword evidence="4" id="KW-0796">Tight junction</keyword>
<dbReference type="PANTHER" id="PTHR12002">
    <property type="entry name" value="CLAUDIN"/>
    <property type="match status" value="1"/>
</dbReference>
<evidence type="ECO:0000256" key="9">
    <source>
        <dbReference type="ARBA" id="ARBA00023136"/>
    </source>
</evidence>
<feature type="transmembrane region" description="Helical" evidence="10">
    <location>
        <begin position="278"/>
        <end position="302"/>
    </location>
</feature>
<dbReference type="GeneTree" id="ENSGT00940000166320"/>
<dbReference type="GO" id="GO:0005923">
    <property type="term" value="C:bicellular tight junction"/>
    <property type="evidence" value="ECO:0007669"/>
    <property type="project" value="UniProtKB-SubCell"/>
</dbReference>
<feature type="transmembrane region" description="Helical" evidence="10">
    <location>
        <begin position="176"/>
        <end position="197"/>
    </location>
</feature>
<feature type="transmembrane region" description="Helical" evidence="10">
    <location>
        <begin position="31"/>
        <end position="54"/>
    </location>
</feature>
<gene>
    <name evidence="11" type="primary">LOC109883320</name>
</gene>
<dbReference type="InterPro" id="IPR006187">
    <property type="entry name" value="Claudin"/>
</dbReference>
<feature type="transmembrane region" description="Helical" evidence="10">
    <location>
        <begin position="104"/>
        <end position="123"/>
    </location>
</feature>
<feature type="transmembrane region" description="Helical" evidence="10">
    <location>
        <begin position="326"/>
        <end position="346"/>
    </location>
</feature>
<dbReference type="Ensembl" id="ENSOKIT00005057625.1">
    <property type="protein sequence ID" value="ENSOKIP00005054349.1"/>
    <property type="gene ID" value="ENSOKIG00005023183.1"/>
</dbReference>
<evidence type="ECO:0000256" key="8">
    <source>
        <dbReference type="ARBA" id="ARBA00022989"/>
    </source>
</evidence>
<keyword evidence="6 10" id="KW-0812">Transmembrane</keyword>
<reference evidence="11" key="2">
    <citation type="submission" date="2025-09" db="UniProtKB">
        <authorList>
            <consortium name="Ensembl"/>
        </authorList>
    </citation>
    <scope>IDENTIFICATION</scope>
</reference>
<dbReference type="AlphaFoldDB" id="A0A8C7H8N7"/>
<dbReference type="PROSITE" id="PS01346">
    <property type="entry name" value="CLAUDIN"/>
    <property type="match status" value="1"/>
</dbReference>
<evidence type="ECO:0000256" key="1">
    <source>
        <dbReference type="ARBA" id="ARBA00004435"/>
    </source>
</evidence>
<dbReference type="InterPro" id="IPR017974">
    <property type="entry name" value="Claudin_CS"/>
</dbReference>
<dbReference type="PRINTS" id="PR01077">
    <property type="entry name" value="CLAUDIN"/>
</dbReference>
<keyword evidence="12" id="KW-1185">Reference proteome</keyword>
<keyword evidence="5" id="KW-1003">Cell membrane</keyword>
<dbReference type="InterPro" id="IPR004031">
    <property type="entry name" value="PMP22/EMP/MP20/Claudin"/>
</dbReference>
<proteinExistence type="inferred from homology"/>
<evidence type="ECO:0008006" key="13">
    <source>
        <dbReference type="Google" id="ProtNLM"/>
    </source>
</evidence>
<evidence type="ECO:0000256" key="4">
    <source>
        <dbReference type="ARBA" id="ARBA00022427"/>
    </source>
</evidence>
<comment type="subcellular location">
    <subcellularLocation>
        <location evidence="1">Cell junction</location>
        <location evidence="1">Tight junction</location>
    </subcellularLocation>
    <subcellularLocation>
        <location evidence="2">Cell membrane</location>
        <topology evidence="2">Multi-pass membrane protein</topology>
    </subcellularLocation>
</comment>
<evidence type="ECO:0000256" key="7">
    <source>
        <dbReference type="ARBA" id="ARBA00022949"/>
    </source>
</evidence>
<organism evidence="11 12">
    <name type="scientific">Oncorhynchus kisutch</name>
    <name type="common">Coho salmon</name>
    <name type="synonym">Salmo kisutch</name>
    <dbReference type="NCBI Taxonomy" id="8019"/>
    <lineage>
        <taxon>Eukaryota</taxon>
        <taxon>Metazoa</taxon>
        <taxon>Chordata</taxon>
        <taxon>Craniata</taxon>
        <taxon>Vertebrata</taxon>
        <taxon>Euteleostomi</taxon>
        <taxon>Actinopterygii</taxon>
        <taxon>Neopterygii</taxon>
        <taxon>Teleostei</taxon>
        <taxon>Protacanthopterygii</taxon>
        <taxon>Salmoniformes</taxon>
        <taxon>Salmonidae</taxon>
        <taxon>Salmoninae</taxon>
        <taxon>Oncorhynchus</taxon>
    </lineage>
</organism>